<dbReference type="PANTHER" id="PTHR34807:SF3">
    <property type="entry name" value="OS08G0270800 PROTEIN"/>
    <property type="match status" value="1"/>
</dbReference>
<dbReference type="Proteomes" id="UP000504604">
    <property type="component" value="Linkage group LG5"/>
</dbReference>
<dbReference type="FunCoup" id="A0A6I9T808">
    <property type="interactions" value="569"/>
</dbReference>
<feature type="region of interest" description="Disordered" evidence="2">
    <location>
        <begin position="118"/>
        <end position="139"/>
    </location>
</feature>
<evidence type="ECO:0000256" key="2">
    <source>
        <dbReference type="SAM" id="MobiDB-lite"/>
    </source>
</evidence>
<keyword evidence="1" id="KW-0175">Coiled coil</keyword>
<evidence type="ECO:0000256" key="1">
    <source>
        <dbReference type="SAM" id="Coils"/>
    </source>
</evidence>
<evidence type="ECO:0000313" key="3">
    <source>
        <dbReference type="Proteomes" id="UP000504604"/>
    </source>
</evidence>
<sequence length="292" mass="33087">MPRKSQGVVLESTPPFGVRGYDDAKARMKHRALMQEYQELQREVDFMRSKLQAGKQRKRVLTAEVWFLRRRYECFVKTKTMNSIQKENLVQPPDLTQSKSRKEADHCRLPLAPKSKSKKKHCIGKEVAPSSASPVSQLRRKTEKKAVQLSFPLVPDCSDKGRADIRKSLARNITPVLDLNQKERMHGANATALKNTIVPLDLNWDNSLCRKEASLPSRAPVFDLNEISTGEEDIQSNHEAIISDQVKKGLISRPSDEVQNDLKLSICRNAGEGPSRVGKRRISWQDPVALRV</sequence>
<dbReference type="Gramene" id="SIN_1011875.t">
    <property type="protein sequence ID" value="SIN_1011875.t"/>
    <property type="gene ID" value="SIN_1011875"/>
</dbReference>
<reference evidence="4" key="1">
    <citation type="submission" date="2025-08" db="UniProtKB">
        <authorList>
            <consortium name="RefSeq"/>
        </authorList>
    </citation>
    <scope>IDENTIFICATION</scope>
</reference>
<dbReference type="AlphaFoldDB" id="A0A6I9T808"/>
<name>A0A6I9T808_SESIN</name>
<dbReference type="KEGG" id="sind:105162923"/>
<gene>
    <name evidence="4" type="primary">LOC105162923</name>
</gene>
<dbReference type="InParanoid" id="A0A6I9T808"/>
<evidence type="ECO:0000313" key="4">
    <source>
        <dbReference type="RefSeq" id="XP_011079398.1"/>
    </source>
</evidence>
<dbReference type="RefSeq" id="XP_011079398.1">
    <property type="nucleotide sequence ID" value="XM_011081096.2"/>
</dbReference>
<organism evidence="3 4">
    <name type="scientific">Sesamum indicum</name>
    <name type="common">Oriental sesame</name>
    <name type="synonym">Sesamum orientale</name>
    <dbReference type="NCBI Taxonomy" id="4182"/>
    <lineage>
        <taxon>Eukaryota</taxon>
        <taxon>Viridiplantae</taxon>
        <taxon>Streptophyta</taxon>
        <taxon>Embryophyta</taxon>
        <taxon>Tracheophyta</taxon>
        <taxon>Spermatophyta</taxon>
        <taxon>Magnoliopsida</taxon>
        <taxon>eudicotyledons</taxon>
        <taxon>Gunneridae</taxon>
        <taxon>Pentapetalae</taxon>
        <taxon>asterids</taxon>
        <taxon>lamiids</taxon>
        <taxon>Lamiales</taxon>
        <taxon>Pedaliaceae</taxon>
        <taxon>Sesamum</taxon>
    </lineage>
</organism>
<protein>
    <submittedName>
        <fullName evidence="4">Uncharacterized protein LOC105162923</fullName>
    </submittedName>
</protein>
<dbReference type="PANTHER" id="PTHR34807">
    <property type="entry name" value="OS08G0270800 PROTEIN"/>
    <property type="match status" value="1"/>
</dbReference>
<proteinExistence type="predicted"/>
<accession>A0A6I9T808</accession>
<dbReference type="OrthoDB" id="993453at2759"/>
<dbReference type="GeneID" id="105162923"/>
<feature type="coiled-coil region" evidence="1">
    <location>
        <begin position="23"/>
        <end position="57"/>
    </location>
</feature>
<keyword evidence="3" id="KW-1185">Reference proteome</keyword>